<proteinExistence type="predicted"/>
<dbReference type="AlphaFoldDB" id="A0A523UYJ4"/>
<name>A0A523UYJ4_UNCAE</name>
<evidence type="ECO:0000256" key="1">
    <source>
        <dbReference type="SAM" id="Phobius"/>
    </source>
</evidence>
<dbReference type="EMBL" id="SOJK01000081">
    <property type="protein sequence ID" value="TET47587.1"/>
    <property type="molecule type" value="Genomic_DNA"/>
</dbReference>
<comment type="caution">
    <text evidence="2">The sequence shown here is derived from an EMBL/GenBank/DDBJ whole genome shotgun (WGS) entry which is preliminary data.</text>
</comment>
<dbReference type="Proteomes" id="UP000320679">
    <property type="component" value="Unassembled WGS sequence"/>
</dbReference>
<accession>A0A523UYJ4</accession>
<sequence>MRSKLLSKLSTWAIALIIFYVGGLALIVMYSILGIGGKTLASHSIYDARIYVDEDPPRLSLAISNSGDIKLEIKGIRVGDRTYKLPVEGMLGTTTIEVGQRATLDIPLQGEFEAGQKYGLKVMTDPPSESKNILDAAATKKYWS</sequence>
<evidence type="ECO:0000313" key="3">
    <source>
        <dbReference type="Proteomes" id="UP000320679"/>
    </source>
</evidence>
<organism evidence="2 3">
    <name type="scientific">Aerophobetes bacterium</name>
    <dbReference type="NCBI Taxonomy" id="2030807"/>
    <lineage>
        <taxon>Bacteria</taxon>
        <taxon>Candidatus Aerophobota</taxon>
    </lineage>
</organism>
<keyword evidence="1" id="KW-0812">Transmembrane</keyword>
<evidence type="ECO:0000313" key="2">
    <source>
        <dbReference type="EMBL" id="TET47587.1"/>
    </source>
</evidence>
<keyword evidence="1" id="KW-1133">Transmembrane helix</keyword>
<evidence type="ECO:0008006" key="4">
    <source>
        <dbReference type="Google" id="ProtNLM"/>
    </source>
</evidence>
<feature type="transmembrane region" description="Helical" evidence="1">
    <location>
        <begin position="12"/>
        <end position="33"/>
    </location>
</feature>
<keyword evidence="1" id="KW-0472">Membrane</keyword>
<protein>
    <recommendedName>
        <fullName evidence="4">FixG C-terminal immunoglobulin-like domain-containing protein</fullName>
    </recommendedName>
</protein>
<reference evidence="2 3" key="1">
    <citation type="submission" date="2019-03" db="EMBL/GenBank/DDBJ databases">
        <title>Metabolic potential of uncultured bacteria and archaea associated with petroleum seepage in deep-sea sediments.</title>
        <authorList>
            <person name="Dong X."/>
            <person name="Hubert C."/>
        </authorList>
    </citation>
    <scope>NUCLEOTIDE SEQUENCE [LARGE SCALE GENOMIC DNA]</scope>
    <source>
        <strain evidence="2">E29_bin78</strain>
    </source>
</reference>
<gene>
    <name evidence="2" type="ORF">E3J59_01915</name>
</gene>